<reference evidence="2" key="1">
    <citation type="submission" date="2023-08" db="EMBL/GenBank/DDBJ databases">
        <title>Black Yeasts Isolated from many extreme environments.</title>
        <authorList>
            <person name="Coleine C."/>
            <person name="Stajich J.E."/>
            <person name="Selbmann L."/>
        </authorList>
    </citation>
    <scope>NUCLEOTIDE SEQUENCE</scope>
    <source>
        <strain evidence="2">CCFEE 5810</strain>
    </source>
</reference>
<dbReference type="PANTHER" id="PTHR47843">
    <property type="entry name" value="BTB DOMAIN-CONTAINING PROTEIN-RELATED"/>
    <property type="match status" value="1"/>
</dbReference>
<organism evidence="2 3">
    <name type="scientific">Elasticomyces elasticus</name>
    <dbReference type="NCBI Taxonomy" id="574655"/>
    <lineage>
        <taxon>Eukaryota</taxon>
        <taxon>Fungi</taxon>
        <taxon>Dikarya</taxon>
        <taxon>Ascomycota</taxon>
        <taxon>Pezizomycotina</taxon>
        <taxon>Dothideomycetes</taxon>
        <taxon>Dothideomycetidae</taxon>
        <taxon>Mycosphaerellales</taxon>
        <taxon>Teratosphaeriaceae</taxon>
        <taxon>Elasticomyces</taxon>
    </lineage>
</organism>
<dbReference type="InterPro" id="IPR000210">
    <property type="entry name" value="BTB/POZ_dom"/>
</dbReference>
<gene>
    <name evidence="2" type="ORF">LTR97_008004</name>
</gene>
<feature type="domain" description="BTB" evidence="1">
    <location>
        <begin position="15"/>
        <end position="88"/>
    </location>
</feature>
<evidence type="ECO:0000259" key="1">
    <source>
        <dbReference type="PROSITE" id="PS50097"/>
    </source>
</evidence>
<name>A0AAN7VQK6_9PEZI</name>
<dbReference type="Pfam" id="PF00651">
    <property type="entry name" value="BTB"/>
    <property type="match status" value="1"/>
</dbReference>
<sequence length="243" mass="28026">MHTPSRDLHHPSSVLDTLVDVEVGEGEEKRTFQAHKGLLAFYSSYFEAALNGRFLEANNGIVKITTEDPATFELFLLWAHTRRFLHDSDLQPTLMVSYFELAALWVFGDAHEILPVFQDEVIDLFVLKLQGTPERPDTETIEFIWNNTPPSATLRRLLIDFVSMLLETSQDQRDRSARWIESGLEQEASTEWYSEGSTDINDFIQTRLRSSTYRRQWEAYGFPPCRWHIHPEGGTCAVNTQET</sequence>
<dbReference type="CDD" id="cd18186">
    <property type="entry name" value="BTB_POZ_ZBTB_KLHL-like"/>
    <property type="match status" value="1"/>
</dbReference>
<evidence type="ECO:0000313" key="3">
    <source>
        <dbReference type="Proteomes" id="UP001310594"/>
    </source>
</evidence>
<proteinExistence type="predicted"/>
<dbReference type="EMBL" id="JAVRQU010000012">
    <property type="protein sequence ID" value="KAK5696700.1"/>
    <property type="molecule type" value="Genomic_DNA"/>
</dbReference>
<dbReference type="Proteomes" id="UP001310594">
    <property type="component" value="Unassembled WGS sequence"/>
</dbReference>
<dbReference type="Gene3D" id="3.30.710.10">
    <property type="entry name" value="Potassium Channel Kv1.1, Chain A"/>
    <property type="match status" value="1"/>
</dbReference>
<dbReference type="SUPFAM" id="SSF54695">
    <property type="entry name" value="POZ domain"/>
    <property type="match status" value="1"/>
</dbReference>
<evidence type="ECO:0000313" key="2">
    <source>
        <dbReference type="EMBL" id="KAK5696700.1"/>
    </source>
</evidence>
<dbReference type="PROSITE" id="PS50097">
    <property type="entry name" value="BTB"/>
    <property type="match status" value="1"/>
</dbReference>
<accession>A0AAN7VQK6</accession>
<dbReference type="PANTHER" id="PTHR47843:SF2">
    <property type="entry name" value="BTB DOMAIN-CONTAINING PROTEIN"/>
    <property type="match status" value="1"/>
</dbReference>
<protein>
    <recommendedName>
        <fullName evidence="1">BTB domain-containing protein</fullName>
    </recommendedName>
</protein>
<comment type="caution">
    <text evidence="2">The sequence shown here is derived from an EMBL/GenBank/DDBJ whole genome shotgun (WGS) entry which is preliminary data.</text>
</comment>
<dbReference type="InterPro" id="IPR011333">
    <property type="entry name" value="SKP1/BTB/POZ_sf"/>
</dbReference>
<dbReference type="AlphaFoldDB" id="A0AAN7VQK6"/>